<dbReference type="Gene3D" id="1.10.10.10">
    <property type="entry name" value="Winged helix-like DNA-binding domain superfamily/Winged helix DNA-binding domain"/>
    <property type="match status" value="1"/>
</dbReference>
<dbReference type="SMART" id="SM00421">
    <property type="entry name" value="HTH_LUXR"/>
    <property type="match status" value="1"/>
</dbReference>
<evidence type="ECO:0000313" key="6">
    <source>
        <dbReference type="EMBL" id="BDE95291.1"/>
    </source>
</evidence>
<dbReference type="EMBL" id="AP025564">
    <property type="protein sequence ID" value="BDE95291.1"/>
    <property type="molecule type" value="Genomic_DNA"/>
</dbReference>
<reference evidence="6 7" key="1">
    <citation type="submission" date="2022-01" db="EMBL/GenBank/DDBJ databases">
        <title>Novel bile acid biosynthetic pathways are enriched in the microbiome of centenarians.</title>
        <authorList>
            <person name="Sato Y."/>
            <person name="Atarashi K."/>
            <person name="Plichta R.D."/>
            <person name="Arai Y."/>
            <person name="Sasajima S."/>
            <person name="Kearney M.S."/>
            <person name="Suda W."/>
            <person name="Takeshita K."/>
            <person name="Sasaki T."/>
            <person name="Okamoto S."/>
            <person name="Skelly N.A."/>
            <person name="Okamura Y."/>
            <person name="Vlamakis H."/>
            <person name="Li Y."/>
            <person name="Tanoue T."/>
            <person name="Takei H."/>
            <person name="Nittono H."/>
            <person name="Narushima S."/>
            <person name="Irie J."/>
            <person name="Itoh H."/>
            <person name="Moriya K."/>
            <person name="Sugiura Y."/>
            <person name="Suematsu M."/>
            <person name="Moritoki N."/>
            <person name="Shibata S."/>
            <person name="Littman R.D."/>
            <person name="Fischbach A.M."/>
            <person name="Uwamino Y."/>
            <person name="Inoue T."/>
            <person name="Honda A."/>
            <person name="Hattori M."/>
            <person name="Murai T."/>
            <person name="Xavier J.R."/>
            <person name="Hirose N."/>
            <person name="Honda K."/>
        </authorList>
    </citation>
    <scope>NUCLEOTIDE SEQUENCE [LARGE SCALE GENOMIC DNA]</scope>
    <source>
        <strain evidence="6 7">CE91-St30</strain>
    </source>
</reference>
<dbReference type="InterPro" id="IPR016032">
    <property type="entry name" value="Sig_transdc_resp-reg_C-effctor"/>
</dbReference>
<gene>
    <name evidence="6" type="ORF">CE91St30_06240</name>
</gene>
<feature type="transmembrane region" description="Helical" evidence="4">
    <location>
        <begin position="135"/>
        <end position="153"/>
    </location>
</feature>
<proteinExistence type="predicted"/>
<keyword evidence="7" id="KW-1185">Reference proteome</keyword>
<feature type="transmembrane region" description="Helical" evidence="4">
    <location>
        <begin position="73"/>
        <end position="93"/>
    </location>
</feature>
<keyword evidence="4" id="KW-0812">Transmembrane</keyword>
<evidence type="ECO:0000256" key="2">
    <source>
        <dbReference type="ARBA" id="ARBA00023125"/>
    </source>
</evidence>
<organism evidence="6 7">
    <name type="scientific">Raoultibacter timonensis</name>
    <dbReference type="NCBI Taxonomy" id="1907662"/>
    <lineage>
        <taxon>Bacteria</taxon>
        <taxon>Bacillati</taxon>
        <taxon>Actinomycetota</taxon>
        <taxon>Coriobacteriia</taxon>
        <taxon>Eggerthellales</taxon>
        <taxon>Eggerthellaceae</taxon>
        <taxon>Raoultibacter</taxon>
    </lineage>
</organism>
<name>A0ABN6MG61_9ACTN</name>
<dbReference type="Proteomes" id="UP001320544">
    <property type="component" value="Chromosome"/>
</dbReference>
<feature type="transmembrane region" description="Helical" evidence="4">
    <location>
        <begin position="196"/>
        <end position="214"/>
    </location>
</feature>
<sequence length="390" mass="42951">MQVDLKAGKIGKRQVAKTALLDAVIWFWFHQVSYQSLFTQQVDCLPAFGVFGLLVTLATGAGIMLARWDRIPFAFRVTVPVLALASTVALLLISRFSLSGTVYEMVAFLFFSVACFGCQLLRVENLAKCDDVKTLTAALVGSLLLYYVLSFALLILPRMVYDAFAILAPLVLLIGARKPLRETERVGKISKKTFFLTPNLLVVIFGIAGGFVFSSGSISSATTLADLLTAPSPSFLLMLLLYMELGVIVSFGLRFRKAMYFVVMNVAWAVGSMLGSLVFQLTPAVPDSLSVVLSVAIVASFFVFQNTWLNGPKYIVESKTVASEDFARAQGLSNRETEVVLLLLEGRSLRYIQNELYISEGTARTHVKRIYAKLGVHSKQELIDYFKANV</sequence>
<keyword evidence="1" id="KW-0805">Transcription regulation</keyword>
<accession>A0ABN6MG61</accession>
<evidence type="ECO:0000259" key="5">
    <source>
        <dbReference type="PROSITE" id="PS50043"/>
    </source>
</evidence>
<feature type="domain" description="HTH luxR-type" evidence="5">
    <location>
        <begin position="325"/>
        <end position="390"/>
    </location>
</feature>
<keyword evidence="2" id="KW-0238">DNA-binding</keyword>
<dbReference type="PRINTS" id="PR00038">
    <property type="entry name" value="HTHLUXR"/>
</dbReference>
<dbReference type="Pfam" id="PF00196">
    <property type="entry name" value="GerE"/>
    <property type="match status" value="1"/>
</dbReference>
<feature type="transmembrane region" description="Helical" evidence="4">
    <location>
        <begin position="45"/>
        <end position="66"/>
    </location>
</feature>
<evidence type="ECO:0000256" key="1">
    <source>
        <dbReference type="ARBA" id="ARBA00023015"/>
    </source>
</evidence>
<dbReference type="RefSeq" id="WP_244411711.1">
    <property type="nucleotide sequence ID" value="NZ_AP025564.1"/>
</dbReference>
<protein>
    <recommendedName>
        <fullName evidence="5">HTH luxR-type domain-containing protein</fullName>
    </recommendedName>
</protein>
<feature type="transmembrane region" description="Helical" evidence="4">
    <location>
        <begin position="105"/>
        <end position="123"/>
    </location>
</feature>
<dbReference type="SUPFAM" id="SSF46894">
    <property type="entry name" value="C-terminal effector domain of the bipartite response regulators"/>
    <property type="match status" value="1"/>
</dbReference>
<keyword evidence="4" id="KW-1133">Transmembrane helix</keyword>
<dbReference type="InterPro" id="IPR036388">
    <property type="entry name" value="WH-like_DNA-bd_sf"/>
</dbReference>
<keyword evidence="3" id="KW-0804">Transcription</keyword>
<feature type="transmembrane region" description="Helical" evidence="4">
    <location>
        <begin position="288"/>
        <end position="309"/>
    </location>
</feature>
<feature type="transmembrane region" description="Helical" evidence="4">
    <location>
        <begin position="260"/>
        <end position="282"/>
    </location>
</feature>
<dbReference type="CDD" id="cd06170">
    <property type="entry name" value="LuxR_C_like"/>
    <property type="match status" value="1"/>
</dbReference>
<dbReference type="InterPro" id="IPR000792">
    <property type="entry name" value="Tscrpt_reg_LuxR_C"/>
</dbReference>
<dbReference type="PANTHER" id="PTHR44688:SF16">
    <property type="entry name" value="DNA-BINDING TRANSCRIPTIONAL ACTIVATOR DEVR_DOSR"/>
    <property type="match status" value="1"/>
</dbReference>
<feature type="transmembrane region" description="Helical" evidence="4">
    <location>
        <begin position="159"/>
        <end position="176"/>
    </location>
</feature>
<evidence type="ECO:0000256" key="4">
    <source>
        <dbReference type="SAM" id="Phobius"/>
    </source>
</evidence>
<evidence type="ECO:0000256" key="3">
    <source>
        <dbReference type="ARBA" id="ARBA00023163"/>
    </source>
</evidence>
<dbReference type="PANTHER" id="PTHR44688">
    <property type="entry name" value="DNA-BINDING TRANSCRIPTIONAL ACTIVATOR DEVR_DOSR"/>
    <property type="match status" value="1"/>
</dbReference>
<dbReference type="PROSITE" id="PS50043">
    <property type="entry name" value="HTH_LUXR_2"/>
    <property type="match status" value="1"/>
</dbReference>
<evidence type="ECO:0000313" key="7">
    <source>
        <dbReference type="Proteomes" id="UP001320544"/>
    </source>
</evidence>
<keyword evidence="4" id="KW-0472">Membrane</keyword>
<feature type="transmembrane region" description="Helical" evidence="4">
    <location>
        <begin position="234"/>
        <end position="253"/>
    </location>
</feature>